<evidence type="ECO:0000313" key="2">
    <source>
        <dbReference type="EMBL" id="ORX48317.1"/>
    </source>
</evidence>
<name>A0A1X2G9F2_9FUNG</name>
<sequence>MIHYDFLLLSIFDHCVIILFFLGFMTRPRGQTLLSDHRCIALALFFQSLRLHDIPVTKEEPFIGEPFSFVNEHVDCFFSGACFPRCHSFMSLGII</sequence>
<reference evidence="2 3" key="1">
    <citation type="submission" date="2016-07" db="EMBL/GenBank/DDBJ databases">
        <title>Pervasive Adenine N6-methylation of Active Genes in Fungi.</title>
        <authorList>
            <consortium name="DOE Joint Genome Institute"/>
            <person name="Mondo S.J."/>
            <person name="Dannebaum R.O."/>
            <person name="Kuo R.C."/>
            <person name="Labutti K."/>
            <person name="Haridas S."/>
            <person name="Kuo A."/>
            <person name="Salamov A."/>
            <person name="Ahrendt S.R."/>
            <person name="Lipzen A."/>
            <person name="Sullivan W."/>
            <person name="Andreopoulos W.B."/>
            <person name="Clum A."/>
            <person name="Lindquist E."/>
            <person name="Daum C."/>
            <person name="Ramamoorthy G.K."/>
            <person name="Gryganskyi A."/>
            <person name="Culley D."/>
            <person name="Magnuson J.K."/>
            <person name="James T.Y."/>
            <person name="O'Malley M.A."/>
            <person name="Stajich J.E."/>
            <person name="Spatafora J.W."/>
            <person name="Visel A."/>
            <person name="Grigoriev I.V."/>
        </authorList>
    </citation>
    <scope>NUCLEOTIDE SEQUENCE [LARGE SCALE GENOMIC DNA]</scope>
    <source>
        <strain evidence="2 3">NRRL 3301</strain>
    </source>
</reference>
<comment type="caution">
    <text evidence="2">The sequence shown here is derived from an EMBL/GenBank/DDBJ whole genome shotgun (WGS) entry which is preliminary data.</text>
</comment>
<keyword evidence="1" id="KW-0812">Transmembrane</keyword>
<keyword evidence="3" id="KW-1185">Reference proteome</keyword>
<dbReference type="Proteomes" id="UP000242146">
    <property type="component" value="Unassembled WGS sequence"/>
</dbReference>
<gene>
    <name evidence="2" type="ORF">DM01DRAFT_1132969</name>
</gene>
<keyword evidence="1" id="KW-0472">Membrane</keyword>
<organism evidence="2 3">
    <name type="scientific">Hesseltinella vesiculosa</name>
    <dbReference type="NCBI Taxonomy" id="101127"/>
    <lineage>
        <taxon>Eukaryota</taxon>
        <taxon>Fungi</taxon>
        <taxon>Fungi incertae sedis</taxon>
        <taxon>Mucoromycota</taxon>
        <taxon>Mucoromycotina</taxon>
        <taxon>Mucoromycetes</taxon>
        <taxon>Mucorales</taxon>
        <taxon>Cunninghamellaceae</taxon>
        <taxon>Hesseltinella</taxon>
    </lineage>
</organism>
<proteinExistence type="predicted"/>
<evidence type="ECO:0000313" key="3">
    <source>
        <dbReference type="Proteomes" id="UP000242146"/>
    </source>
</evidence>
<accession>A0A1X2G9F2</accession>
<keyword evidence="1" id="KW-1133">Transmembrane helix</keyword>
<dbReference type="AlphaFoldDB" id="A0A1X2G9F2"/>
<feature type="transmembrane region" description="Helical" evidence="1">
    <location>
        <begin position="6"/>
        <end position="25"/>
    </location>
</feature>
<evidence type="ECO:0000256" key="1">
    <source>
        <dbReference type="SAM" id="Phobius"/>
    </source>
</evidence>
<dbReference type="EMBL" id="MCGT01000030">
    <property type="protein sequence ID" value="ORX48317.1"/>
    <property type="molecule type" value="Genomic_DNA"/>
</dbReference>
<protein>
    <submittedName>
        <fullName evidence="2">Uncharacterized protein</fullName>
    </submittedName>
</protein>